<reference evidence="1 2" key="1">
    <citation type="submission" date="2016-10" db="EMBL/GenBank/DDBJ databases">
        <authorList>
            <person name="de Groot N.N."/>
        </authorList>
    </citation>
    <scope>NUCLEOTIDE SEQUENCE [LARGE SCALE GENOMIC DNA]</scope>
    <source>
        <strain evidence="1 2">HL3</strain>
    </source>
</reference>
<sequence length="48" mass="5270">MPYLANVALAAWLILTGLIDLAHLRFLHDDLIMGVLAVVAGALQLMRR</sequence>
<gene>
    <name evidence="1" type="ORF">SAMN05660831_01812</name>
</gene>
<dbReference type="Proteomes" id="UP000198611">
    <property type="component" value="Unassembled WGS sequence"/>
</dbReference>
<dbReference type="EMBL" id="FOMJ01000006">
    <property type="protein sequence ID" value="SFD54489.1"/>
    <property type="molecule type" value="Genomic_DNA"/>
</dbReference>
<dbReference type="RefSeq" id="WP_162841050.1">
    <property type="nucleotide sequence ID" value="NZ_FOMJ01000006.1"/>
</dbReference>
<keyword evidence="2" id="KW-1185">Reference proteome</keyword>
<dbReference type="AlphaFoldDB" id="A0A1I1T789"/>
<name>A0A1I1T789_9GAMM</name>
<organism evidence="1 2">
    <name type="scientific">Thiohalospira halophila DSM 15071</name>
    <dbReference type="NCBI Taxonomy" id="1123397"/>
    <lineage>
        <taxon>Bacteria</taxon>
        <taxon>Pseudomonadati</taxon>
        <taxon>Pseudomonadota</taxon>
        <taxon>Gammaproteobacteria</taxon>
        <taxon>Thiohalospirales</taxon>
        <taxon>Thiohalospiraceae</taxon>
        <taxon>Thiohalospira</taxon>
    </lineage>
</organism>
<evidence type="ECO:0000313" key="2">
    <source>
        <dbReference type="Proteomes" id="UP000198611"/>
    </source>
</evidence>
<evidence type="ECO:0000313" key="1">
    <source>
        <dbReference type="EMBL" id="SFD54489.1"/>
    </source>
</evidence>
<proteinExistence type="predicted"/>
<accession>A0A1I1T789</accession>
<protein>
    <submittedName>
        <fullName evidence="1">Uncharacterized protein</fullName>
    </submittedName>
</protein>